<dbReference type="PANTHER" id="PTHR12832">
    <property type="entry name" value="TESTIS-SPECIFIC PROTEIN PBS13 T-COMPLEX 11"/>
    <property type="match status" value="1"/>
</dbReference>
<dbReference type="GO" id="GO:0007165">
    <property type="term" value="P:signal transduction"/>
    <property type="evidence" value="ECO:0007669"/>
    <property type="project" value="TreeGrafter"/>
</dbReference>
<dbReference type="AlphaFoldDB" id="A0A9W7CD41"/>
<evidence type="ECO:0000256" key="1">
    <source>
        <dbReference type="ARBA" id="ARBA00010954"/>
    </source>
</evidence>
<name>A0A9W7CD41_9STRA</name>
<evidence type="ECO:0000256" key="2">
    <source>
        <dbReference type="SAM" id="Coils"/>
    </source>
</evidence>
<feature type="region of interest" description="Disordered" evidence="3">
    <location>
        <begin position="1"/>
        <end position="21"/>
    </location>
</feature>
<proteinExistence type="inferred from homology"/>
<gene>
    <name evidence="4" type="ORF">TrVE_jg13118</name>
</gene>
<evidence type="ECO:0000256" key="3">
    <source>
        <dbReference type="SAM" id="MobiDB-lite"/>
    </source>
</evidence>
<feature type="coiled-coil region" evidence="2">
    <location>
        <begin position="292"/>
        <end position="337"/>
    </location>
</feature>
<evidence type="ECO:0000313" key="5">
    <source>
        <dbReference type="Proteomes" id="UP001165160"/>
    </source>
</evidence>
<protein>
    <submittedName>
        <fullName evidence="4">Uncharacterized protein</fullName>
    </submittedName>
</protein>
<dbReference type="InterPro" id="IPR008862">
    <property type="entry name" value="Tcp11"/>
</dbReference>
<feature type="compositionally biased region" description="Acidic residues" evidence="3">
    <location>
        <begin position="370"/>
        <end position="383"/>
    </location>
</feature>
<dbReference type="PANTHER" id="PTHR12832:SF11">
    <property type="entry name" value="LD23868P"/>
    <property type="match status" value="1"/>
</dbReference>
<comment type="caution">
    <text evidence="4">The sequence shown here is derived from an EMBL/GenBank/DDBJ whole genome shotgun (WGS) entry which is preliminary data.</text>
</comment>
<keyword evidence="5" id="KW-1185">Reference proteome</keyword>
<evidence type="ECO:0000313" key="4">
    <source>
        <dbReference type="EMBL" id="GMI07640.1"/>
    </source>
</evidence>
<accession>A0A9W7CD41</accession>
<feature type="region of interest" description="Disordered" evidence="3">
    <location>
        <begin position="364"/>
        <end position="384"/>
    </location>
</feature>
<dbReference type="EMBL" id="BRXX01000368">
    <property type="protein sequence ID" value="GMI07640.1"/>
    <property type="molecule type" value="Genomic_DNA"/>
</dbReference>
<keyword evidence="2" id="KW-0175">Coiled coil</keyword>
<dbReference type="Pfam" id="PF05794">
    <property type="entry name" value="Tcp11"/>
    <property type="match status" value="1"/>
</dbReference>
<feature type="compositionally biased region" description="Polar residues" evidence="3">
    <location>
        <begin position="8"/>
        <end position="21"/>
    </location>
</feature>
<reference evidence="5" key="1">
    <citation type="journal article" date="2023" name="Commun. Biol.">
        <title>Genome analysis of Parmales, the sister group of diatoms, reveals the evolutionary specialization of diatoms from phago-mixotrophs to photoautotrophs.</title>
        <authorList>
            <person name="Ban H."/>
            <person name="Sato S."/>
            <person name="Yoshikawa S."/>
            <person name="Yamada K."/>
            <person name="Nakamura Y."/>
            <person name="Ichinomiya M."/>
            <person name="Sato N."/>
            <person name="Blanc-Mathieu R."/>
            <person name="Endo H."/>
            <person name="Kuwata A."/>
            <person name="Ogata H."/>
        </authorList>
    </citation>
    <scope>NUCLEOTIDE SEQUENCE [LARGE SCALE GENOMIC DNA]</scope>
    <source>
        <strain evidence="5">NIES 3699</strain>
    </source>
</reference>
<organism evidence="4 5">
    <name type="scientific">Triparma verrucosa</name>
    <dbReference type="NCBI Taxonomy" id="1606542"/>
    <lineage>
        <taxon>Eukaryota</taxon>
        <taxon>Sar</taxon>
        <taxon>Stramenopiles</taxon>
        <taxon>Ochrophyta</taxon>
        <taxon>Bolidophyceae</taxon>
        <taxon>Parmales</taxon>
        <taxon>Triparmaceae</taxon>
        <taxon>Triparma</taxon>
    </lineage>
</organism>
<comment type="similarity">
    <text evidence="1">Belongs to the TCP11 family.</text>
</comment>
<sequence length="924" mass="102428">MSDPPVTSPNNVSTPARLTRATSDTNTLPLNLFGDTHTHDDEKVESSAEIINRFLVKCRKYARIHARFAEGKMAESLAVLCGAHESVPTLSFEEGSKLLASAGVISAAKWILSSAPRDEVLLGFARESRGPRAFLSSSMVVHHPVHVLSDGEDGEDVEGDSHRIEKALLTTACRMVLTAVKGLRVAVQEGGRRALIEALDYFAFARRFQAAALTAWRRVDSERLAASIVNPYSQTFAMMIAAARMQDQETEGAAKQQLLKMRAAMRGLLGEAKAKSVLDEVEVAVRCTMEDAFEKEDEAARAEKLNRDERREELLEEQKVKEKEREEEAKLQKKQSDFVGKFLTNMSVTNERLCHEIILDPTYRIPGSSQEEEEGKEGLDGEDNNPALEHAKRIQDQMKRVFWDGLVVSLTPPLQESAKDFVAGADVQVRYGANGAYYSASIVEVNDEGSDDEDDDENGEALRKYSYDVKFSGDNVVHKRIPVHLFRVKGDPINYKPLLKLVDEVKGKLIGIAPKKGSYIEAINSNIDLELMEQMLSKDAFTGGSMGNLINFVCGQIVHFQAPVRNKKTGEWIKAYMNEVDVAIGQGAEGGGFVRLLPKFLEWVFVRIDETTKDIANSHIEMLRPKLKENGKEYEKSAFNARLAEGKLRLVNTQIFCRDALGFVVEGGVDGADKAVLMRCAKREPMGFVKFLAAGFVALLRRPVRLDTPGYETYEGGLPETLLWDCSKLAKVRDVMDSVSLISTMVVLLRQVLARNGFMGGGGGGEFDQVTRDLGVLVKSGGVRLPDLEAYIVKRACELCPGLSEEEQTSLKSIISSSASPDNAVFKLYSKRIDKLVFDCLVHMKKEVWGKDGDQLNGKIMSSGFGLFIKEIADVMKGLISVFQHTLVVHNEHYTKLCLESIEEHIKKSSTAKVEEKTEEKTEA</sequence>
<dbReference type="Proteomes" id="UP001165160">
    <property type="component" value="Unassembled WGS sequence"/>
</dbReference>